<dbReference type="Proteomes" id="UP001562159">
    <property type="component" value="Unassembled WGS sequence"/>
</dbReference>
<keyword evidence="1" id="KW-0472">Membrane</keyword>
<comment type="caution">
    <text evidence="2">The sequence shown here is derived from an EMBL/GenBank/DDBJ whole genome shotgun (WGS) entry which is preliminary data.</text>
</comment>
<protein>
    <submittedName>
        <fullName evidence="2">Uncharacterized protein</fullName>
    </submittedName>
</protein>
<name>A0ABV4AU07_9GAMM</name>
<evidence type="ECO:0000313" key="3">
    <source>
        <dbReference type="Proteomes" id="UP001562159"/>
    </source>
</evidence>
<accession>A0ABV4AU07</accession>
<sequence length="111" mass="11040">MPCMLPDVSPGTAGAGGVPDIAPCAMPGMACMSWLDAVGFAVAGFLPACLPGVFVGFVVVAGIAMPGMAPMSIVEVLLDGAGAVCAGTAWGKASSRAANHTGRHQAREVRR</sequence>
<keyword evidence="1" id="KW-1133">Transmembrane helix</keyword>
<evidence type="ECO:0000313" key="2">
    <source>
        <dbReference type="EMBL" id="MEY2183857.1"/>
    </source>
</evidence>
<evidence type="ECO:0000256" key="1">
    <source>
        <dbReference type="SAM" id="Phobius"/>
    </source>
</evidence>
<organism evidence="2 3">
    <name type="scientific">Rhodanobacter humi</name>
    <dbReference type="NCBI Taxonomy" id="1888173"/>
    <lineage>
        <taxon>Bacteria</taxon>
        <taxon>Pseudomonadati</taxon>
        <taxon>Pseudomonadota</taxon>
        <taxon>Gammaproteobacteria</taxon>
        <taxon>Lysobacterales</taxon>
        <taxon>Rhodanobacteraceae</taxon>
        <taxon>Rhodanobacter</taxon>
    </lineage>
</organism>
<keyword evidence="3" id="KW-1185">Reference proteome</keyword>
<keyword evidence="1" id="KW-0812">Transmembrane</keyword>
<dbReference type="EMBL" id="JBGBPY010000001">
    <property type="protein sequence ID" value="MEY2183857.1"/>
    <property type="molecule type" value="Genomic_DNA"/>
</dbReference>
<feature type="transmembrane region" description="Helical" evidence="1">
    <location>
        <begin position="37"/>
        <end position="63"/>
    </location>
</feature>
<gene>
    <name evidence="2" type="ORF">AB7878_15655</name>
</gene>
<reference evidence="2 3" key="1">
    <citation type="submission" date="2024-07" db="EMBL/GenBank/DDBJ databases">
        <title>Molecular mechanisms and environmental adaptations of flagellar loss and biofilm growth of Rhodanobacter under environmental stress.</title>
        <authorList>
            <person name="Chen M."/>
        </authorList>
    </citation>
    <scope>NUCLEOTIDE SEQUENCE [LARGE SCALE GENOMIC DNA]</scope>
    <source>
        <strain evidence="2 3">RS22</strain>
    </source>
</reference>
<proteinExistence type="predicted"/>